<evidence type="ECO:0008006" key="19">
    <source>
        <dbReference type="Google" id="ProtNLM"/>
    </source>
</evidence>
<dbReference type="GO" id="GO:0032982">
    <property type="term" value="C:myosin filament"/>
    <property type="evidence" value="ECO:0007669"/>
    <property type="project" value="UniProtKB-KW"/>
</dbReference>
<dbReference type="Proteomes" id="UP000295070">
    <property type="component" value="Chromosome 8"/>
</dbReference>
<evidence type="ECO:0000256" key="13">
    <source>
        <dbReference type="PROSITE-ProRule" id="PRU00782"/>
    </source>
</evidence>
<dbReference type="PROSITE" id="PS51456">
    <property type="entry name" value="MYOSIN_MOTOR"/>
    <property type="match status" value="1"/>
</dbReference>
<dbReference type="AlphaFoldDB" id="A0A484D1R6"/>
<dbReference type="FunFam" id="1.20.5.370:FF:000003">
    <property type="entry name" value="Myosin heavy chain"/>
    <property type="match status" value="1"/>
</dbReference>
<evidence type="ECO:0000256" key="1">
    <source>
        <dbReference type="ARBA" id="ARBA00004657"/>
    </source>
</evidence>
<evidence type="ECO:0000256" key="3">
    <source>
        <dbReference type="ARBA" id="ARBA00022433"/>
    </source>
</evidence>
<dbReference type="FunFam" id="2.30.30.360:FF:000001">
    <property type="entry name" value="Myosin heavy chain"/>
    <property type="match status" value="1"/>
</dbReference>
<dbReference type="Pfam" id="PF01576">
    <property type="entry name" value="Myosin_tail_1"/>
    <property type="match status" value="1"/>
</dbReference>
<dbReference type="Gene3D" id="6.10.250.2420">
    <property type="match status" value="1"/>
</dbReference>
<dbReference type="InterPro" id="IPR004009">
    <property type="entry name" value="SH3_Myosin"/>
</dbReference>
<keyword evidence="12 13" id="KW-0009">Actin-binding</keyword>
<feature type="compositionally biased region" description="Basic and acidic residues" evidence="14">
    <location>
        <begin position="980"/>
        <end position="992"/>
    </location>
</feature>
<feature type="domain" description="Myosin N-terminal SH3-like" evidence="16">
    <location>
        <begin position="33"/>
        <end position="83"/>
    </location>
</feature>
<dbReference type="InterPro" id="IPR014751">
    <property type="entry name" value="XRCC4-like_C"/>
</dbReference>
<dbReference type="FunFam" id="1.10.10.820:FF:000001">
    <property type="entry name" value="Myosin heavy chain"/>
    <property type="match status" value="1"/>
</dbReference>
<dbReference type="Gene3D" id="1.10.10.820">
    <property type="match status" value="1"/>
</dbReference>
<dbReference type="FunFam" id="1.20.120.720:FF:000001">
    <property type="entry name" value="Myosin heavy chain, muscle"/>
    <property type="match status" value="1"/>
</dbReference>
<feature type="region of interest" description="Disordered" evidence="14">
    <location>
        <begin position="964"/>
        <end position="992"/>
    </location>
</feature>
<dbReference type="EMBL" id="SCKG01000008">
    <property type="protein sequence ID" value="TDH09209.1"/>
    <property type="molecule type" value="Genomic_DNA"/>
</dbReference>
<dbReference type="FunFam" id="1.20.5.370:FF:000008">
    <property type="entry name" value="Myosin heavy chain"/>
    <property type="match status" value="1"/>
</dbReference>
<dbReference type="PANTHER" id="PTHR45615">
    <property type="entry name" value="MYOSIN HEAVY CHAIN, NON-MUSCLE"/>
    <property type="match status" value="1"/>
</dbReference>
<keyword evidence="3" id="KW-0787">Thick filament</keyword>
<dbReference type="STRING" id="8167.A0A484D1R6"/>
<feature type="domain" description="Myosin motor" evidence="15">
    <location>
        <begin position="87"/>
        <end position="385"/>
    </location>
</feature>
<comment type="caution">
    <text evidence="17">The sequence shown here is derived from an EMBL/GenBank/DDBJ whole genome shotgun (WGS) entry which is preliminary data.</text>
</comment>
<evidence type="ECO:0000256" key="4">
    <source>
        <dbReference type="ARBA" id="ARBA00022490"/>
    </source>
</evidence>
<dbReference type="GO" id="GO:0005516">
    <property type="term" value="F:calmodulin binding"/>
    <property type="evidence" value="ECO:0007669"/>
    <property type="project" value="UniProtKB-KW"/>
</dbReference>
<dbReference type="SUPFAM" id="SSF57997">
    <property type="entry name" value="Tropomyosin"/>
    <property type="match status" value="1"/>
</dbReference>
<dbReference type="InterPro" id="IPR001609">
    <property type="entry name" value="Myosin_head_motor_dom-like"/>
</dbReference>
<dbReference type="SMART" id="SM00242">
    <property type="entry name" value="MYSc"/>
    <property type="match status" value="1"/>
</dbReference>
<dbReference type="SUPFAM" id="SSF52540">
    <property type="entry name" value="P-loop containing nucleoside triphosphate hydrolases"/>
    <property type="match status" value="1"/>
</dbReference>
<evidence type="ECO:0000313" key="18">
    <source>
        <dbReference type="Proteomes" id="UP000295070"/>
    </source>
</evidence>
<dbReference type="PROSITE" id="PS51844">
    <property type="entry name" value="SH3_LIKE"/>
    <property type="match status" value="1"/>
</dbReference>
<evidence type="ECO:0000256" key="5">
    <source>
        <dbReference type="ARBA" id="ARBA00022741"/>
    </source>
</evidence>
<accession>A0A484D1R6</accession>
<dbReference type="Gene3D" id="2.30.30.360">
    <property type="entry name" value="Myosin S1 fragment, N-terminal"/>
    <property type="match status" value="1"/>
</dbReference>
<keyword evidence="18" id="KW-1185">Reference proteome</keyword>
<dbReference type="SUPFAM" id="SSF90257">
    <property type="entry name" value="Myosin rod fragments"/>
    <property type="match status" value="1"/>
</dbReference>
<dbReference type="FunFam" id="1.20.5.370:FF:000001">
    <property type="entry name" value="Myosin heavy chain"/>
    <property type="match status" value="1"/>
</dbReference>
<dbReference type="GO" id="GO:0005524">
    <property type="term" value="F:ATP binding"/>
    <property type="evidence" value="ECO:0007669"/>
    <property type="project" value="UniProtKB-UniRule"/>
</dbReference>
<keyword evidence="8" id="KW-0175">Coiled coil</keyword>
<dbReference type="GO" id="GO:0030016">
    <property type="term" value="C:myofibril"/>
    <property type="evidence" value="ECO:0007669"/>
    <property type="project" value="UniProtKB-SubCell"/>
</dbReference>
<dbReference type="FunFam" id="1.20.5.340:FF:000003">
    <property type="entry name" value="Myosin heavy chain"/>
    <property type="match status" value="1"/>
</dbReference>
<dbReference type="FunFam" id="1.20.5.370:FF:000002">
    <property type="entry name" value="Myosin heavy chain"/>
    <property type="match status" value="1"/>
</dbReference>
<dbReference type="InterPro" id="IPR036961">
    <property type="entry name" value="Kinesin_motor_dom_sf"/>
</dbReference>
<evidence type="ECO:0000313" key="17">
    <source>
        <dbReference type="EMBL" id="TDH09209.1"/>
    </source>
</evidence>
<dbReference type="Gene3D" id="1.20.5.370">
    <property type="match status" value="5"/>
</dbReference>
<evidence type="ECO:0000259" key="16">
    <source>
        <dbReference type="PROSITE" id="PS51844"/>
    </source>
</evidence>
<evidence type="ECO:0000256" key="10">
    <source>
        <dbReference type="ARBA" id="ARBA00023175"/>
    </source>
</evidence>
<dbReference type="PRINTS" id="PR00193">
    <property type="entry name" value="MYOSINHEAVY"/>
</dbReference>
<dbReference type="GO" id="GO:0016460">
    <property type="term" value="C:myosin II complex"/>
    <property type="evidence" value="ECO:0007669"/>
    <property type="project" value="TreeGrafter"/>
</dbReference>
<keyword evidence="5 13" id="KW-0547">Nucleotide-binding</keyword>
<dbReference type="PANTHER" id="PTHR45615:SF44">
    <property type="entry name" value="MYOSIN HEAVY CHAIN 4-RELATED"/>
    <property type="match status" value="1"/>
</dbReference>
<dbReference type="Pfam" id="PF02736">
    <property type="entry name" value="Myosin_N"/>
    <property type="match status" value="1"/>
</dbReference>
<dbReference type="InterPro" id="IPR002928">
    <property type="entry name" value="Myosin_tail"/>
</dbReference>
<evidence type="ECO:0000259" key="15">
    <source>
        <dbReference type="PROSITE" id="PS51456"/>
    </source>
</evidence>
<evidence type="ECO:0000256" key="14">
    <source>
        <dbReference type="SAM" id="MobiDB-lite"/>
    </source>
</evidence>
<evidence type="ECO:0000256" key="6">
    <source>
        <dbReference type="ARBA" id="ARBA00022840"/>
    </source>
</evidence>
<keyword evidence="11" id="KW-0514">Muscle protein</keyword>
<reference evidence="17 18" key="1">
    <citation type="submission" date="2019-01" db="EMBL/GenBank/DDBJ databases">
        <title>A chromosome-scale genome assembly of the yellow perch, Perca flavescens.</title>
        <authorList>
            <person name="Feron R."/>
            <person name="Morvezen R."/>
            <person name="Bestin A."/>
            <person name="Haffray P."/>
            <person name="Klopp C."/>
            <person name="Zahm M."/>
            <person name="Cabau C."/>
            <person name="Roques C."/>
            <person name="Donnadieu C."/>
            <person name="Bouchez O."/>
            <person name="Christie M."/>
            <person name="Larson W."/>
            <person name="Guiguen Y."/>
        </authorList>
    </citation>
    <scope>NUCLEOTIDE SEQUENCE [LARGE SCALE GENOMIC DNA]</scope>
    <source>
        <strain evidence="17">YP-PL-M2</strain>
        <tissue evidence="17">Blood</tissue>
    </source>
</reference>
<keyword evidence="6 13" id="KW-0067">ATP-binding</keyword>
<evidence type="ECO:0000256" key="8">
    <source>
        <dbReference type="ARBA" id="ARBA00023054"/>
    </source>
</evidence>
<dbReference type="FunFam" id="1.20.5.370:FF:000007">
    <property type="entry name" value="Myosin heavy chain"/>
    <property type="match status" value="1"/>
</dbReference>
<dbReference type="GO" id="GO:0051015">
    <property type="term" value="F:actin filament binding"/>
    <property type="evidence" value="ECO:0007669"/>
    <property type="project" value="InterPro"/>
</dbReference>
<keyword evidence="10 13" id="KW-0505">Motor protein</keyword>
<sequence>MSTDAEMATYGKAAIYLRKPERERIEAQTAPFDAKSACYVADVKELYLKAKIIKKDGDKVTVETLDTKEERVVKEADVYPMNPPKYDKIEDMAMMTHLNEASVLYNLKERYAAWMIYTYSGLFCATVNPYKWLPVYDSECVSAYRGKKRMEAPPHIFSVSDNAFQFMQTDRENQSVLITGESGAGKTVNTKRVIQYFATIAVGGPRRTTQRIHFGATGKLASADIETYLLEKSRVTYQLSDERGYHIFFQMMTGHIPEILDIALITTNPYDFPMCSMGQITVASIDDKVELEATDNAIDILGFTNEEKVAIYRMTGAVLHHGNMKFKQKQREEQAEPDGTEEADKVAYLLGLNSADMLKALCFPRVKVGNEYVTKGQTVPQAKNALAHGLQSARHDCDLLREQFEEEQEAKAELQRGMSKANSEVAQWRSKYETDAIQRTEELEESKKKLAQRLQEAEEQIEAVNSKCASLEKTKQRLQSEVEDLMIDVERANGLAANLDKKQRNFDKVLAEWKQKYEEGQAELEGAQKETRSLSTELFKMKNSYEESLDQLETMKRENKNLQQEISDLTEQIGETGKSIHELEKSKKQVETEKTEIQTALEEAEGTLEHEESKILRVQLELNQIKGEVDRKLAEKDEEMEQIKRNSQRVTDSMQSNLDAEVRSRNDALRIKKKMEGDLNEMEIQLSHANRQAAESQKQLRNVQAQLKDAHLHLDDAVRAQEEFKEQAAMVDRRNGLMVAEIEELRAALEQTERSRKTAEQELVDASERVGLLHSQNTSLLNSKKKLESDLVQVQGEVDDTVQEARNAEEKAKKAITDAAMMAEELKKEQDTSSHLERMKKNLEVTVKDLQHRLDEAENLAMKGGKKQLQKLESRVRELEAEVEAEQRRGGDAIKGVRKYERRVKELTYQTEEDKKNVARLQDLVDKLQLKVKAYKRQAEEAEEQANTHLSKCRKVQNELEEAEERADIAESQVNKLRAKSRDSGKAKEAAE</sequence>
<evidence type="ECO:0000256" key="9">
    <source>
        <dbReference type="ARBA" id="ARBA00023123"/>
    </source>
</evidence>
<evidence type="ECO:0000256" key="12">
    <source>
        <dbReference type="ARBA" id="ARBA00023203"/>
    </source>
</evidence>
<dbReference type="Pfam" id="PF00063">
    <property type="entry name" value="Myosin_head"/>
    <property type="match status" value="1"/>
</dbReference>
<dbReference type="InterPro" id="IPR027417">
    <property type="entry name" value="P-loop_NTPase"/>
</dbReference>
<organism evidence="17 18">
    <name type="scientific">Perca flavescens</name>
    <name type="common">American yellow perch</name>
    <name type="synonym">Morone flavescens</name>
    <dbReference type="NCBI Taxonomy" id="8167"/>
    <lineage>
        <taxon>Eukaryota</taxon>
        <taxon>Metazoa</taxon>
        <taxon>Chordata</taxon>
        <taxon>Craniata</taxon>
        <taxon>Vertebrata</taxon>
        <taxon>Euteleostomi</taxon>
        <taxon>Actinopterygii</taxon>
        <taxon>Neopterygii</taxon>
        <taxon>Teleostei</taxon>
        <taxon>Neoteleostei</taxon>
        <taxon>Acanthomorphata</taxon>
        <taxon>Eupercaria</taxon>
        <taxon>Perciformes</taxon>
        <taxon>Percoidei</taxon>
        <taxon>Percidae</taxon>
        <taxon>Percinae</taxon>
        <taxon>Perca</taxon>
    </lineage>
</organism>
<comment type="subcellular location">
    <subcellularLocation>
        <location evidence="1">Cytoplasm</location>
        <location evidence="1">Myofibril</location>
    </subcellularLocation>
</comment>
<protein>
    <recommendedName>
        <fullName evidence="19">Myosin motor domain-containing protein</fullName>
    </recommendedName>
</protein>
<evidence type="ECO:0000256" key="2">
    <source>
        <dbReference type="ARBA" id="ARBA00008314"/>
    </source>
</evidence>
<dbReference type="FunFam" id="3.40.850.10:FF:000101">
    <property type="entry name" value="Slow myosin heavy chain 2"/>
    <property type="match status" value="1"/>
</dbReference>
<dbReference type="InterPro" id="IPR008989">
    <property type="entry name" value="Myosin_S1_N"/>
</dbReference>
<name>A0A484D1R6_PERFV</name>
<evidence type="ECO:0000256" key="11">
    <source>
        <dbReference type="ARBA" id="ARBA00023179"/>
    </source>
</evidence>
<dbReference type="Gene3D" id="1.20.120.720">
    <property type="entry name" value="Myosin VI head, motor domain, U50 subdomain"/>
    <property type="match status" value="1"/>
</dbReference>
<dbReference type="Gene3D" id="3.40.850.10">
    <property type="entry name" value="Kinesin motor domain"/>
    <property type="match status" value="2"/>
</dbReference>
<comment type="similarity">
    <text evidence="2 13">Belongs to the TRAFAC class myosin-kinesin ATPase superfamily. Myosin family.</text>
</comment>
<keyword evidence="4" id="KW-0963">Cytoplasm</keyword>
<feature type="region of interest" description="Disordered" evidence="14">
    <location>
        <begin position="636"/>
        <end position="659"/>
    </location>
</feature>
<proteinExistence type="inferred from homology"/>
<gene>
    <name evidence="17" type="ORF">EPR50_G00084270</name>
</gene>
<comment type="caution">
    <text evidence="13">Lacks conserved residue(s) required for the propagation of feature annotation.</text>
</comment>
<dbReference type="Gene3D" id="1.20.5.340">
    <property type="match status" value="1"/>
</dbReference>
<dbReference type="GO" id="GO:0000146">
    <property type="term" value="F:microfilament motor activity"/>
    <property type="evidence" value="ECO:0007669"/>
    <property type="project" value="TreeGrafter"/>
</dbReference>
<keyword evidence="9 13" id="KW-0518">Myosin</keyword>
<feature type="binding site" evidence="13">
    <location>
        <begin position="180"/>
        <end position="187"/>
    </location>
    <ligand>
        <name>ATP</name>
        <dbReference type="ChEBI" id="CHEBI:30616"/>
    </ligand>
</feature>
<evidence type="ECO:0000256" key="7">
    <source>
        <dbReference type="ARBA" id="ARBA00022860"/>
    </source>
</evidence>
<feature type="compositionally biased region" description="Polar residues" evidence="14">
    <location>
        <begin position="648"/>
        <end position="658"/>
    </location>
</feature>
<keyword evidence="7" id="KW-0112">Calmodulin-binding</keyword>